<feature type="transmembrane region" description="Helical" evidence="10">
    <location>
        <begin position="124"/>
        <end position="140"/>
    </location>
</feature>
<dbReference type="GO" id="GO:0090374">
    <property type="term" value="P:oligopeptide export from mitochondrion"/>
    <property type="evidence" value="ECO:0007669"/>
    <property type="project" value="TreeGrafter"/>
</dbReference>
<feature type="transmembrane region" description="Helical" evidence="10">
    <location>
        <begin position="746"/>
        <end position="765"/>
    </location>
</feature>
<comment type="subcellular location">
    <subcellularLocation>
        <location evidence="1">Membrane</location>
        <topology evidence="1">Multi-pass membrane protein</topology>
    </subcellularLocation>
</comment>
<comment type="caution">
    <text evidence="13">The sequence shown here is derived from an EMBL/GenBank/DDBJ whole genome shotgun (WGS) entry which is preliminary data.</text>
</comment>
<feature type="domain" description="ABC transporter" evidence="11">
    <location>
        <begin position="296"/>
        <end position="532"/>
    </location>
</feature>
<sequence length="1058" mass="120272">MDENQPLLTCSNKSSDDDNNQSNKSTRSSLFTKCPWIFYLRKKNPKDENDAIDNTNNPSIIRFIRLDINYFDTNPAGILNRKLFDNINMINKGIGFELSALIGTISCSIISIIVCFFISWKLTSVMICTIPFVFLGLQIFSKMTNNEAQNELISYSKAGQIVQEVFSSIRTVLSLNGGNFELERYKRSLLDTAMSSIRKGAIFGLFIGWLIFISYIVNSVGFIFSSIILYNDNELNISDILVVISVFAQGISVFAYIGPFIQSALEARTAATSIFQIIDQREEFQNAKSININGHIQFKNVNFNYPSRKDVTVLNNLNLMIQNGKKTAIVGESGSGKSTCISLLLHYYDPSSGEILINGQSISEYDIKQLRLNIGVVNQDPILFSTTIYENISYGKENSTKYQIEQAARQANAHDFIMKLPNKYSTLVGEAGIQLSFGEKQRIALARALVRQPQLLLLDEATSGLDCQNEYIIQQALNNICKDRTTVIVAHRLTTIQNADYIYVLDHGCVLEQGTHSLLMEIENGKYRNMFNIQQIEIQADRQDEIYPTQQEIIEDKQQMMDKEEHSASIIVNQKYSSSNRLSIFLRLLSMNKPEWIIMMIGSIACLANGFIQPIFALLLTDIVQKLNNCNDEERRTQVIHSSLWLLCLGFGSFFIRFFQFTAFSVAGSKLTERIRTKAFASLLRQEVAYFDQSENSSGAICHRLSSDALSIQQITSTRLGYICKTLAMFMLGIIFGFLFNYQFSLIVLFMLFIVAAFTYLNIIFEMRLHKKCGNILRQASSISVEVLHNMRTVKLLSMEERFVKQYSDLIHRCCVISKKYVLLSSISFGVFWSSKPYVIAALYWCSLVLVEKKELERNNIIMVFGFVNDLGDIQFDHVKFSYPCRPTSTVVNILKLIIKSGQKVAFHDNIQYGSPNLTLDQIINAAKKANIHNFIQELPQGYQTNVGIKGNQLSGGEKQRIAIARAIIREPNLLIFDEATSDLDSYNEQIVQQTLEHIQIENPLQTTITIAHRLGTIRSCHQIYVIDKGHIIESGSHEELIQRRSRYYQMILLNRLQ</sequence>
<dbReference type="AlphaFoldDB" id="A0A8S2K6L2"/>
<dbReference type="InterPro" id="IPR036640">
    <property type="entry name" value="ABC1_TM_sf"/>
</dbReference>
<feature type="transmembrane region" description="Helical" evidence="10">
    <location>
        <begin position="240"/>
        <end position="258"/>
    </location>
</feature>
<dbReference type="PANTHER" id="PTHR43394">
    <property type="entry name" value="ATP-DEPENDENT PERMEASE MDL1, MITOCHONDRIAL"/>
    <property type="match status" value="1"/>
</dbReference>
<dbReference type="Gene3D" id="1.20.1560.10">
    <property type="entry name" value="ABC transporter type 1, transmembrane domain"/>
    <property type="match status" value="1"/>
</dbReference>
<evidence type="ECO:0000256" key="10">
    <source>
        <dbReference type="SAM" id="Phobius"/>
    </source>
</evidence>
<evidence type="ECO:0000256" key="5">
    <source>
        <dbReference type="ARBA" id="ARBA00022741"/>
    </source>
</evidence>
<dbReference type="Pfam" id="PF00664">
    <property type="entry name" value="ABC_membrane"/>
    <property type="match status" value="2"/>
</dbReference>
<dbReference type="InterPro" id="IPR039421">
    <property type="entry name" value="Type_1_exporter"/>
</dbReference>
<protein>
    <submittedName>
        <fullName evidence="13">Uncharacterized protein</fullName>
    </submittedName>
</protein>
<evidence type="ECO:0000256" key="3">
    <source>
        <dbReference type="ARBA" id="ARBA00022448"/>
    </source>
</evidence>
<evidence type="ECO:0000259" key="12">
    <source>
        <dbReference type="PROSITE" id="PS50929"/>
    </source>
</evidence>
<keyword evidence="7 10" id="KW-1133">Transmembrane helix</keyword>
<dbReference type="CDD" id="cd03249">
    <property type="entry name" value="ABC_MTABC3_MDL1_MDL2"/>
    <property type="match status" value="1"/>
</dbReference>
<feature type="transmembrane region" description="Helical" evidence="10">
    <location>
        <begin position="821"/>
        <end position="845"/>
    </location>
</feature>
<keyword evidence="8 10" id="KW-0472">Membrane</keyword>
<keyword evidence="6" id="KW-0067">ATP-binding</keyword>
<dbReference type="SMART" id="SM00382">
    <property type="entry name" value="AAA"/>
    <property type="match status" value="2"/>
</dbReference>
<dbReference type="PROSITE" id="PS50929">
    <property type="entry name" value="ABC_TM1F"/>
    <property type="match status" value="2"/>
</dbReference>
<comment type="similarity">
    <text evidence="2">Belongs to the ABC transporter superfamily. ABCB family. Multidrug resistance exporter (TC 3.A.1.201) subfamily.</text>
</comment>
<keyword evidence="4 10" id="KW-0812">Transmembrane</keyword>
<feature type="transmembrane region" description="Helical" evidence="10">
    <location>
        <begin position="202"/>
        <end position="228"/>
    </location>
</feature>
<dbReference type="Pfam" id="PF00005">
    <property type="entry name" value="ABC_tran"/>
    <property type="match status" value="2"/>
</dbReference>
<dbReference type="GO" id="GO:0005524">
    <property type="term" value="F:ATP binding"/>
    <property type="evidence" value="ECO:0007669"/>
    <property type="project" value="UniProtKB-KW"/>
</dbReference>
<dbReference type="GO" id="GO:0016887">
    <property type="term" value="F:ATP hydrolysis activity"/>
    <property type="evidence" value="ECO:0007669"/>
    <property type="project" value="InterPro"/>
</dbReference>
<feature type="transmembrane region" description="Helical" evidence="10">
    <location>
        <begin position="644"/>
        <end position="668"/>
    </location>
</feature>
<dbReference type="GO" id="GO:0005743">
    <property type="term" value="C:mitochondrial inner membrane"/>
    <property type="evidence" value="ECO:0007669"/>
    <property type="project" value="TreeGrafter"/>
</dbReference>
<accession>A0A8S2K6L2</accession>
<evidence type="ECO:0000256" key="9">
    <source>
        <dbReference type="SAM" id="MobiDB-lite"/>
    </source>
</evidence>
<feature type="transmembrane region" description="Helical" evidence="10">
    <location>
        <begin position="720"/>
        <end position="740"/>
    </location>
</feature>
<feature type="region of interest" description="Disordered" evidence="9">
    <location>
        <begin position="1"/>
        <end position="27"/>
    </location>
</feature>
<dbReference type="SUPFAM" id="SSF90123">
    <property type="entry name" value="ABC transporter transmembrane region"/>
    <property type="match status" value="2"/>
</dbReference>
<evidence type="ECO:0000256" key="1">
    <source>
        <dbReference type="ARBA" id="ARBA00004141"/>
    </source>
</evidence>
<dbReference type="PROSITE" id="PS50893">
    <property type="entry name" value="ABC_TRANSPORTER_2"/>
    <property type="match status" value="2"/>
</dbReference>
<dbReference type="Gene3D" id="3.40.50.300">
    <property type="entry name" value="P-loop containing nucleotide triphosphate hydrolases"/>
    <property type="match status" value="2"/>
</dbReference>
<organism evidence="13 14">
    <name type="scientific">Rotaria magnacalcarata</name>
    <dbReference type="NCBI Taxonomy" id="392030"/>
    <lineage>
        <taxon>Eukaryota</taxon>
        <taxon>Metazoa</taxon>
        <taxon>Spiralia</taxon>
        <taxon>Gnathifera</taxon>
        <taxon>Rotifera</taxon>
        <taxon>Eurotatoria</taxon>
        <taxon>Bdelloidea</taxon>
        <taxon>Philodinida</taxon>
        <taxon>Philodinidae</taxon>
        <taxon>Rotaria</taxon>
    </lineage>
</organism>
<dbReference type="EMBL" id="CAJOBH010001018">
    <property type="protein sequence ID" value="CAF3831142.1"/>
    <property type="molecule type" value="Genomic_DNA"/>
</dbReference>
<keyword evidence="3" id="KW-0813">Transport</keyword>
<feature type="domain" description="ABC transmembrane type-1" evidence="12">
    <location>
        <begin position="601"/>
        <end position="869"/>
    </location>
</feature>
<evidence type="ECO:0000256" key="7">
    <source>
        <dbReference type="ARBA" id="ARBA00022989"/>
    </source>
</evidence>
<evidence type="ECO:0000256" key="8">
    <source>
        <dbReference type="ARBA" id="ARBA00023136"/>
    </source>
</evidence>
<reference evidence="13" key="1">
    <citation type="submission" date="2021-02" db="EMBL/GenBank/DDBJ databases">
        <authorList>
            <person name="Nowell W R."/>
        </authorList>
    </citation>
    <scope>NUCLEOTIDE SEQUENCE</scope>
</reference>
<dbReference type="FunFam" id="3.40.50.300:FF:000205">
    <property type="entry name" value="ABC transporter B family member 4"/>
    <property type="match status" value="1"/>
</dbReference>
<dbReference type="Proteomes" id="UP000681967">
    <property type="component" value="Unassembled WGS sequence"/>
</dbReference>
<name>A0A8S2K6L2_9BILA</name>
<evidence type="ECO:0000313" key="14">
    <source>
        <dbReference type="Proteomes" id="UP000681967"/>
    </source>
</evidence>
<dbReference type="PROSITE" id="PS00211">
    <property type="entry name" value="ABC_TRANSPORTER_1"/>
    <property type="match status" value="2"/>
</dbReference>
<evidence type="ECO:0000256" key="2">
    <source>
        <dbReference type="ARBA" id="ARBA00007577"/>
    </source>
</evidence>
<evidence type="ECO:0000259" key="11">
    <source>
        <dbReference type="PROSITE" id="PS50893"/>
    </source>
</evidence>
<dbReference type="InterPro" id="IPR017871">
    <property type="entry name" value="ABC_transporter-like_CS"/>
</dbReference>
<dbReference type="InterPro" id="IPR011527">
    <property type="entry name" value="ABC1_TM_dom"/>
</dbReference>
<evidence type="ECO:0000256" key="4">
    <source>
        <dbReference type="ARBA" id="ARBA00022692"/>
    </source>
</evidence>
<evidence type="ECO:0000256" key="6">
    <source>
        <dbReference type="ARBA" id="ARBA00022840"/>
    </source>
</evidence>
<dbReference type="GO" id="GO:0015421">
    <property type="term" value="F:ABC-type oligopeptide transporter activity"/>
    <property type="evidence" value="ECO:0007669"/>
    <property type="project" value="TreeGrafter"/>
</dbReference>
<dbReference type="InterPro" id="IPR027417">
    <property type="entry name" value="P-loop_NTPase"/>
</dbReference>
<dbReference type="InterPro" id="IPR003593">
    <property type="entry name" value="AAA+_ATPase"/>
</dbReference>
<dbReference type="InterPro" id="IPR003439">
    <property type="entry name" value="ABC_transporter-like_ATP-bd"/>
</dbReference>
<keyword evidence="5" id="KW-0547">Nucleotide-binding</keyword>
<dbReference type="PANTHER" id="PTHR43394:SF27">
    <property type="entry name" value="ATP-DEPENDENT TRANSLOCASE ABCB1-LIKE"/>
    <property type="match status" value="1"/>
</dbReference>
<feature type="compositionally biased region" description="Polar residues" evidence="9">
    <location>
        <begin position="1"/>
        <end position="10"/>
    </location>
</feature>
<evidence type="ECO:0000313" key="13">
    <source>
        <dbReference type="EMBL" id="CAF3831142.1"/>
    </source>
</evidence>
<proteinExistence type="inferred from homology"/>
<dbReference type="CDD" id="cd18578">
    <property type="entry name" value="ABC_6TM_Pgp_ABCB1_D2_like"/>
    <property type="match status" value="1"/>
</dbReference>
<feature type="domain" description="ABC transporter" evidence="11">
    <location>
        <begin position="794"/>
        <end position="1054"/>
    </location>
</feature>
<feature type="transmembrane region" description="Helical" evidence="10">
    <location>
        <begin position="596"/>
        <end position="624"/>
    </location>
</feature>
<dbReference type="SUPFAM" id="SSF52540">
    <property type="entry name" value="P-loop containing nucleoside triphosphate hydrolases"/>
    <property type="match status" value="2"/>
</dbReference>
<feature type="transmembrane region" description="Helical" evidence="10">
    <location>
        <begin position="98"/>
        <end position="118"/>
    </location>
</feature>
<gene>
    <name evidence="13" type="ORF">BYL167_LOCUS4709</name>
</gene>
<feature type="domain" description="ABC transmembrane type-1" evidence="12">
    <location>
        <begin position="62"/>
        <end position="266"/>
    </location>
</feature>